<dbReference type="PANTHER" id="PTHR42796">
    <property type="entry name" value="FUMARYLACETOACETATE HYDROLASE DOMAIN-CONTAINING PROTEIN 2A-RELATED"/>
    <property type="match status" value="1"/>
</dbReference>
<keyword evidence="6" id="KW-1185">Reference proteome</keyword>
<dbReference type="RefSeq" id="WP_312885709.1">
    <property type="nucleotide sequence ID" value="NZ_JACHJT010000002.1"/>
</dbReference>
<gene>
    <name evidence="5" type="ORF">F4561_006141</name>
</gene>
<dbReference type="InterPro" id="IPR036663">
    <property type="entry name" value="Fumarylacetoacetase_C_sf"/>
</dbReference>
<feature type="region of interest" description="Disordered" evidence="3">
    <location>
        <begin position="289"/>
        <end position="312"/>
    </location>
</feature>
<dbReference type="GO" id="GO:0016829">
    <property type="term" value="F:lyase activity"/>
    <property type="evidence" value="ECO:0007669"/>
    <property type="project" value="UniProtKB-KW"/>
</dbReference>
<organism evidence="5 6">
    <name type="scientific">Lipingzhangella halophila</name>
    <dbReference type="NCBI Taxonomy" id="1783352"/>
    <lineage>
        <taxon>Bacteria</taxon>
        <taxon>Bacillati</taxon>
        <taxon>Actinomycetota</taxon>
        <taxon>Actinomycetes</taxon>
        <taxon>Streptosporangiales</taxon>
        <taxon>Nocardiopsidaceae</taxon>
        <taxon>Lipingzhangella</taxon>
    </lineage>
</organism>
<dbReference type="EMBL" id="JACHJT010000002">
    <property type="protein sequence ID" value="MBB4935247.1"/>
    <property type="molecule type" value="Genomic_DNA"/>
</dbReference>
<dbReference type="PANTHER" id="PTHR42796:SF7">
    <property type="entry name" value="2-DEHYDRO-3-DEOXY-D-ARABINONATE DEHYDRATASE"/>
    <property type="match status" value="1"/>
</dbReference>
<dbReference type="InterPro" id="IPR011234">
    <property type="entry name" value="Fumarylacetoacetase-like_C"/>
</dbReference>
<keyword evidence="2" id="KW-0479">Metal-binding</keyword>
<feature type="domain" description="Fumarylacetoacetase-like C-terminal" evidence="4">
    <location>
        <begin position="102"/>
        <end position="278"/>
    </location>
</feature>
<protein>
    <submittedName>
        <fullName evidence="5">2-dehydro-3-deoxy-D-arabinonate dehydratase</fullName>
        <ecNumber evidence="5">4.2.1.141</ecNumber>
    </submittedName>
</protein>
<dbReference type="InterPro" id="IPR051121">
    <property type="entry name" value="FAH"/>
</dbReference>
<name>A0A7W7W5H7_9ACTN</name>
<evidence type="ECO:0000313" key="5">
    <source>
        <dbReference type="EMBL" id="MBB4935247.1"/>
    </source>
</evidence>
<dbReference type="GO" id="GO:0046872">
    <property type="term" value="F:metal ion binding"/>
    <property type="evidence" value="ECO:0007669"/>
    <property type="project" value="UniProtKB-KW"/>
</dbReference>
<sequence length="312" mass="33963">MRFADAAGTVRVGLRDADDGIRELDGVHRVADLLRLPLRQLRERVEQAPKAATHRRPDVTLLPPVDGHTEVWASGVTYERSREARGEESDSGDLYDHVYTATRPELFFKAVSWRVVTHGEPIAIRADSELDVPEPELAVVSNAYGEIVGYAVCNDVSSRSIEGENALYLPQAKVYAGSCALATEITPAWQVGALDDQWVRMSVRRRGMRPFDGEVPLAALRRGPAELVDYLFRGQPFPEGAVLATGTGIVPGMDFTLMAGDTVEIEITEVGTLSNPVVRGVEPMSWLSEARERPAARHPAAPESGPAASRGT</sequence>
<dbReference type="Proteomes" id="UP000523007">
    <property type="component" value="Unassembled WGS sequence"/>
</dbReference>
<accession>A0A7W7W5H7</accession>
<reference evidence="5 6" key="1">
    <citation type="submission" date="2020-08" db="EMBL/GenBank/DDBJ databases">
        <title>Sequencing the genomes of 1000 actinobacteria strains.</title>
        <authorList>
            <person name="Klenk H.-P."/>
        </authorList>
    </citation>
    <scope>NUCLEOTIDE SEQUENCE [LARGE SCALE GENOMIC DNA]</scope>
    <source>
        <strain evidence="5 6">DSM 102030</strain>
    </source>
</reference>
<proteinExistence type="inferred from homology"/>
<evidence type="ECO:0000256" key="1">
    <source>
        <dbReference type="ARBA" id="ARBA00010211"/>
    </source>
</evidence>
<dbReference type="Pfam" id="PF01557">
    <property type="entry name" value="FAA_hydrolase"/>
    <property type="match status" value="1"/>
</dbReference>
<evidence type="ECO:0000313" key="6">
    <source>
        <dbReference type="Proteomes" id="UP000523007"/>
    </source>
</evidence>
<dbReference type="Gene3D" id="3.90.850.10">
    <property type="entry name" value="Fumarylacetoacetase-like, C-terminal domain"/>
    <property type="match status" value="1"/>
</dbReference>
<dbReference type="SUPFAM" id="SSF56529">
    <property type="entry name" value="FAH"/>
    <property type="match status" value="1"/>
</dbReference>
<evidence type="ECO:0000256" key="2">
    <source>
        <dbReference type="ARBA" id="ARBA00022723"/>
    </source>
</evidence>
<comment type="similarity">
    <text evidence="1">Belongs to the FAH family.</text>
</comment>
<dbReference type="AlphaFoldDB" id="A0A7W7W5H7"/>
<dbReference type="GO" id="GO:0044281">
    <property type="term" value="P:small molecule metabolic process"/>
    <property type="evidence" value="ECO:0007669"/>
    <property type="project" value="UniProtKB-ARBA"/>
</dbReference>
<keyword evidence="5" id="KW-0456">Lyase</keyword>
<comment type="caution">
    <text evidence="5">The sequence shown here is derived from an EMBL/GenBank/DDBJ whole genome shotgun (WGS) entry which is preliminary data.</text>
</comment>
<evidence type="ECO:0000256" key="3">
    <source>
        <dbReference type="SAM" id="MobiDB-lite"/>
    </source>
</evidence>
<evidence type="ECO:0000259" key="4">
    <source>
        <dbReference type="Pfam" id="PF01557"/>
    </source>
</evidence>
<dbReference type="EC" id="4.2.1.141" evidence="5"/>